<gene>
    <name evidence="1" type="ORF">MFFC18_18440</name>
</gene>
<reference evidence="1 2" key="1">
    <citation type="submission" date="2019-08" db="EMBL/GenBank/DDBJ databases">
        <title>Deep-cultivation of Planctomycetes and their phenomic and genomic characterization uncovers novel biology.</title>
        <authorList>
            <person name="Wiegand S."/>
            <person name="Jogler M."/>
            <person name="Boedeker C."/>
            <person name="Pinto D."/>
            <person name="Vollmers J."/>
            <person name="Rivas-Marin E."/>
            <person name="Kohn T."/>
            <person name="Peeters S.H."/>
            <person name="Heuer A."/>
            <person name="Rast P."/>
            <person name="Oberbeckmann S."/>
            <person name="Bunk B."/>
            <person name="Jeske O."/>
            <person name="Meyerdierks A."/>
            <person name="Storesund J.E."/>
            <person name="Kallscheuer N."/>
            <person name="Luecker S."/>
            <person name="Lage O.M."/>
            <person name="Pohl T."/>
            <person name="Merkel B.J."/>
            <person name="Hornburger P."/>
            <person name="Mueller R.-W."/>
            <person name="Bruemmer F."/>
            <person name="Labrenz M."/>
            <person name="Spormann A.M."/>
            <person name="Op den Camp H."/>
            <person name="Overmann J."/>
            <person name="Amann R."/>
            <person name="Jetten M.S.M."/>
            <person name="Mascher T."/>
            <person name="Medema M.H."/>
            <person name="Devos D.P."/>
            <person name="Kaster A.-K."/>
            <person name="Ovreas L."/>
            <person name="Rohde M."/>
            <person name="Galperin M.Y."/>
            <person name="Jogler C."/>
        </authorList>
    </citation>
    <scope>NUCLEOTIDE SEQUENCE [LARGE SCALE GENOMIC DNA]</scope>
    <source>
        <strain evidence="1 2">FC18</strain>
    </source>
</reference>
<dbReference type="EMBL" id="CP042912">
    <property type="protein sequence ID" value="QEG21983.1"/>
    <property type="molecule type" value="Genomic_DNA"/>
</dbReference>
<keyword evidence="2" id="KW-1185">Reference proteome</keyword>
<name>A0A5B9PGU7_9BACT</name>
<proteinExistence type="predicted"/>
<dbReference type="AlphaFoldDB" id="A0A5B9PGU7"/>
<dbReference type="KEGG" id="mff:MFFC18_18440"/>
<organism evidence="1 2">
    <name type="scientific">Mariniblastus fucicola</name>
    <dbReference type="NCBI Taxonomy" id="980251"/>
    <lineage>
        <taxon>Bacteria</taxon>
        <taxon>Pseudomonadati</taxon>
        <taxon>Planctomycetota</taxon>
        <taxon>Planctomycetia</taxon>
        <taxon>Pirellulales</taxon>
        <taxon>Pirellulaceae</taxon>
        <taxon>Mariniblastus</taxon>
    </lineage>
</organism>
<evidence type="ECO:0000313" key="1">
    <source>
        <dbReference type="EMBL" id="QEG21983.1"/>
    </source>
</evidence>
<evidence type="ECO:0000313" key="2">
    <source>
        <dbReference type="Proteomes" id="UP000322214"/>
    </source>
</evidence>
<sequence length="162" mass="17949">MGACDHPATSQPRRPLRFGSTLCYPAAGRGHAPILTSRPIEVEHVLPHDSSMPTACRSELDQSKYCDRIRVACACCHRVRYRLRACPLQWPHVVMLPTAFHCMSRACRRAIAPQDNARGNRGAATRTGAGLVLGNCWTIVTTSVHRIVIQQRTTLRVVILKA</sequence>
<accession>A0A5B9PGU7</accession>
<dbReference type="Proteomes" id="UP000322214">
    <property type="component" value="Chromosome"/>
</dbReference>
<protein>
    <submittedName>
        <fullName evidence="1">Uncharacterized protein</fullName>
    </submittedName>
</protein>